<evidence type="ECO:0000313" key="3">
    <source>
        <dbReference type="EMBL" id="KAF9762949.1"/>
    </source>
</evidence>
<proteinExistence type="predicted"/>
<dbReference type="Proteomes" id="UP000740883">
    <property type="component" value="Unassembled WGS sequence"/>
</dbReference>
<dbReference type="InterPro" id="IPR001163">
    <property type="entry name" value="Sm_dom_euk/arc"/>
</dbReference>
<dbReference type="OrthoDB" id="422364at2759"/>
<dbReference type="Pfam" id="PF01423">
    <property type="entry name" value="LSM"/>
    <property type="match status" value="1"/>
</dbReference>
<evidence type="ECO:0000256" key="1">
    <source>
        <dbReference type="SAM" id="MobiDB-lite"/>
    </source>
</evidence>
<keyword evidence="4" id="KW-1185">Reference proteome</keyword>
<protein>
    <recommendedName>
        <fullName evidence="2">Sm domain-containing protein</fullName>
    </recommendedName>
</protein>
<comment type="caution">
    <text evidence="3">The sequence shown here is derived from an EMBL/GenBank/DDBJ whole genome shotgun (WGS) entry which is preliminary data.</text>
</comment>
<gene>
    <name evidence="3" type="ORF">NGRA_1636</name>
</gene>
<sequence>MKSKNNSMEESKGQNNYTKSKNNSLEDSQQKNQKTPIFVNLVKMKDKNVTVVLTNGCVVYGRLVAYDESLNMTIEKASEWEYGKSVVCLGRCLSMICLGEKSVL</sequence>
<evidence type="ECO:0000259" key="2">
    <source>
        <dbReference type="SMART" id="SM00651"/>
    </source>
</evidence>
<feature type="domain" description="Sm" evidence="2">
    <location>
        <begin position="39"/>
        <end position="91"/>
    </location>
</feature>
<dbReference type="AlphaFoldDB" id="A0A9P6GY58"/>
<evidence type="ECO:0000313" key="4">
    <source>
        <dbReference type="Proteomes" id="UP000740883"/>
    </source>
</evidence>
<reference evidence="3 4" key="1">
    <citation type="journal article" date="2020" name="Genome Biol. Evol.">
        <title>Comparative genomics of strictly vertically transmitted, feminizing microsporidia endosymbionts of amphipod crustaceans.</title>
        <authorList>
            <person name="Cormier A."/>
            <person name="Chebbi M.A."/>
            <person name="Giraud I."/>
            <person name="Wattier R."/>
            <person name="Teixeira M."/>
            <person name="Gilbert C."/>
            <person name="Rigaud T."/>
            <person name="Cordaux R."/>
        </authorList>
    </citation>
    <scope>NUCLEOTIDE SEQUENCE [LARGE SCALE GENOMIC DNA]</scope>
    <source>
        <strain evidence="3 4">Ou3-Ou53</strain>
    </source>
</reference>
<dbReference type="EMBL" id="SBJO01000117">
    <property type="protein sequence ID" value="KAF9762949.1"/>
    <property type="molecule type" value="Genomic_DNA"/>
</dbReference>
<dbReference type="SMART" id="SM00651">
    <property type="entry name" value="Sm"/>
    <property type="match status" value="1"/>
</dbReference>
<accession>A0A9P6GY58</accession>
<organism evidence="3 4">
    <name type="scientific">Nosema granulosis</name>
    <dbReference type="NCBI Taxonomy" id="83296"/>
    <lineage>
        <taxon>Eukaryota</taxon>
        <taxon>Fungi</taxon>
        <taxon>Fungi incertae sedis</taxon>
        <taxon>Microsporidia</taxon>
        <taxon>Nosematidae</taxon>
        <taxon>Nosema</taxon>
    </lineage>
</organism>
<name>A0A9P6GY58_9MICR</name>
<dbReference type="Gene3D" id="2.30.30.100">
    <property type="match status" value="1"/>
</dbReference>
<dbReference type="GO" id="GO:0032991">
    <property type="term" value="C:protein-containing complex"/>
    <property type="evidence" value="ECO:0007669"/>
    <property type="project" value="UniProtKB-ARBA"/>
</dbReference>
<feature type="region of interest" description="Disordered" evidence="1">
    <location>
        <begin position="1"/>
        <end position="31"/>
    </location>
</feature>
<dbReference type="InterPro" id="IPR010920">
    <property type="entry name" value="LSM_dom_sf"/>
</dbReference>
<dbReference type="SUPFAM" id="SSF50182">
    <property type="entry name" value="Sm-like ribonucleoproteins"/>
    <property type="match status" value="1"/>
</dbReference>
<feature type="compositionally biased region" description="Polar residues" evidence="1">
    <location>
        <begin position="13"/>
        <end position="31"/>
    </location>
</feature>